<organism evidence="2 3">
    <name type="scientific">Olea europaea subsp. europaea</name>
    <dbReference type="NCBI Taxonomy" id="158383"/>
    <lineage>
        <taxon>Eukaryota</taxon>
        <taxon>Viridiplantae</taxon>
        <taxon>Streptophyta</taxon>
        <taxon>Embryophyta</taxon>
        <taxon>Tracheophyta</taxon>
        <taxon>Spermatophyta</taxon>
        <taxon>Magnoliopsida</taxon>
        <taxon>eudicotyledons</taxon>
        <taxon>Gunneridae</taxon>
        <taxon>Pentapetalae</taxon>
        <taxon>asterids</taxon>
        <taxon>lamiids</taxon>
        <taxon>Lamiales</taxon>
        <taxon>Oleaceae</taxon>
        <taxon>Oleeae</taxon>
        <taxon>Olea</taxon>
    </lineage>
</organism>
<evidence type="ECO:0000256" key="1">
    <source>
        <dbReference type="SAM" id="MobiDB-lite"/>
    </source>
</evidence>
<keyword evidence="3" id="KW-1185">Reference proteome</keyword>
<feature type="non-terminal residue" evidence="2">
    <location>
        <position position="1"/>
    </location>
</feature>
<feature type="region of interest" description="Disordered" evidence="1">
    <location>
        <begin position="1"/>
        <end position="57"/>
    </location>
</feature>
<feature type="compositionally biased region" description="Acidic residues" evidence="1">
    <location>
        <begin position="1"/>
        <end position="10"/>
    </location>
</feature>
<evidence type="ECO:0000313" key="2">
    <source>
        <dbReference type="EMBL" id="CAA3001071.1"/>
    </source>
</evidence>
<sequence>SIEQSEEEEWPTVAKGEVSMPGNLVWESSGDHRETGSSTIPPPRHWSTKAKSANERGRRVSRRRILAVKKWWLLLEDGSWDLKE</sequence>
<name>A0A8S0T836_OLEEU</name>
<dbReference type="EMBL" id="CACTIH010005731">
    <property type="protein sequence ID" value="CAA3001071.1"/>
    <property type="molecule type" value="Genomic_DNA"/>
</dbReference>
<comment type="caution">
    <text evidence="2">The sequence shown here is derived from an EMBL/GenBank/DDBJ whole genome shotgun (WGS) entry which is preliminary data.</text>
</comment>
<gene>
    <name evidence="2" type="ORF">OLEA9_A086729</name>
</gene>
<proteinExistence type="predicted"/>
<dbReference type="Proteomes" id="UP000594638">
    <property type="component" value="Unassembled WGS sequence"/>
</dbReference>
<dbReference type="Gramene" id="OE9A086729T1">
    <property type="protein sequence ID" value="OE9A086729C1"/>
    <property type="gene ID" value="OE9A086729"/>
</dbReference>
<protein>
    <submittedName>
        <fullName evidence="2">Uncharacterized protein</fullName>
    </submittedName>
</protein>
<feature type="non-terminal residue" evidence="2">
    <location>
        <position position="84"/>
    </location>
</feature>
<evidence type="ECO:0000313" key="3">
    <source>
        <dbReference type="Proteomes" id="UP000594638"/>
    </source>
</evidence>
<dbReference type="AlphaFoldDB" id="A0A8S0T836"/>
<reference evidence="2 3" key="1">
    <citation type="submission" date="2019-12" db="EMBL/GenBank/DDBJ databases">
        <authorList>
            <person name="Alioto T."/>
            <person name="Alioto T."/>
            <person name="Gomez Garrido J."/>
        </authorList>
    </citation>
    <scope>NUCLEOTIDE SEQUENCE [LARGE SCALE GENOMIC DNA]</scope>
</reference>
<accession>A0A8S0T836</accession>